<keyword evidence="1" id="KW-0238">DNA-binding</keyword>
<name>A0ABQ5HP10_9ASTR</name>
<organism evidence="4 5">
    <name type="scientific">Tanacetum coccineum</name>
    <dbReference type="NCBI Taxonomy" id="301880"/>
    <lineage>
        <taxon>Eukaryota</taxon>
        <taxon>Viridiplantae</taxon>
        <taxon>Streptophyta</taxon>
        <taxon>Embryophyta</taxon>
        <taxon>Tracheophyta</taxon>
        <taxon>Spermatophyta</taxon>
        <taxon>Magnoliopsida</taxon>
        <taxon>eudicotyledons</taxon>
        <taxon>Gunneridae</taxon>
        <taxon>Pentapetalae</taxon>
        <taxon>asterids</taxon>
        <taxon>campanulids</taxon>
        <taxon>Asterales</taxon>
        <taxon>Asteraceae</taxon>
        <taxon>Asteroideae</taxon>
        <taxon>Anthemideae</taxon>
        <taxon>Anthemidinae</taxon>
        <taxon>Tanacetum</taxon>
    </lineage>
</organism>
<dbReference type="EMBL" id="BQNB010019799">
    <property type="protein sequence ID" value="GJT89186.1"/>
    <property type="molecule type" value="Genomic_DNA"/>
</dbReference>
<gene>
    <name evidence="4" type="ORF">Tco_1070903</name>
</gene>
<dbReference type="Pfam" id="PF14372">
    <property type="entry name" value="hAT-like_RNase-H"/>
    <property type="match status" value="1"/>
</dbReference>
<dbReference type="SUPFAM" id="SSF140996">
    <property type="entry name" value="Hermes dimerisation domain"/>
    <property type="match status" value="1"/>
</dbReference>
<comment type="caution">
    <text evidence="4">The sequence shown here is derived from an EMBL/GenBank/DDBJ whole genome shotgun (WGS) entry which is preliminary data.</text>
</comment>
<dbReference type="InterPro" id="IPR008906">
    <property type="entry name" value="HATC_C_dom"/>
</dbReference>
<reference evidence="4" key="1">
    <citation type="journal article" date="2022" name="Int. J. Mol. Sci.">
        <title>Draft Genome of Tanacetum Coccineum: Genomic Comparison of Closely Related Tanacetum-Family Plants.</title>
        <authorList>
            <person name="Yamashiro T."/>
            <person name="Shiraishi A."/>
            <person name="Nakayama K."/>
            <person name="Satake H."/>
        </authorList>
    </citation>
    <scope>NUCLEOTIDE SEQUENCE</scope>
</reference>
<protein>
    <submittedName>
        <fullName evidence="4">Zinc finger BED domain-containing protein RICESLEEPER 2-like protein</fullName>
    </submittedName>
</protein>
<dbReference type="PANTHER" id="PTHR46481:SF11">
    <property type="entry name" value="ZINC FINGER BED DOMAIN-CONTAINING PROTEIN RICESLEEPER 2-LIKE"/>
    <property type="match status" value="1"/>
</dbReference>
<evidence type="ECO:0000313" key="4">
    <source>
        <dbReference type="EMBL" id="GJT89186.1"/>
    </source>
</evidence>
<dbReference type="InterPro" id="IPR012337">
    <property type="entry name" value="RNaseH-like_sf"/>
</dbReference>
<dbReference type="PANTHER" id="PTHR46481">
    <property type="entry name" value="ZINC FINGER BED DOMAIN-CONTAINING PROTEIN 4"/>
    <property type="match status" value="1"/>
</dbReference>
<evidence type="ECO:0000259" key="3">
    <source>
        <dbReference type="Pfam" id="PF14372"/>
    </source>
</evidence>
<feature type="domain" description="hAT-like transposase RNase-H fold" evidence="3">
    <location>
        <begin position="211"/>
        <end position="265"/>
    </location>
</feature>
<proteinExistence type="predicted"/>
<reference evidence="4" key="2">
    <citation type="submission" date="2022-01" db="EMBL/GenBank/DDBJ databases">
        <authorList>
            <person name="Yamashiro T."/>
            <person name="Shiraishi A."/>
            <person name="Satake H."/>
            <person name="Nakayama K."/>
        </authorList>
    </citation>
    <scope>NUCLEOTIDE SEQUENCE</scope>
</reference>
<evidence type="ECO:0000313" key="5">
    <source>
        <dbReference type="Proteomes" id="UP001151760"/>
    </source>
</evidence>
<sequence>MGVCKARRQPDIRQRILAGNSQSDLINYVYNEKDGRNALAKMVILHEYPLSIVDHTGFKSFTRTIQPLFKCPSRNTLKSDIIKLYGEQKNQVIKDIENNQSRVAITSDMFLYVPCSHTSEVLTNVLMDALIEWNVDTKLSTITVDNCTTNDSLIGLDCQTRWNATYLMLKTALMYKDVFARLKQRDSQYKTLPSPLEWENARVICDTLKVFYEGDIHELMGVAAVLDPRNKMEMIKFYFELIYPRDSEARVLQIEDLCKELVNEYQSKTSQSAYGVQDNIGSSSTSLIEVDENLSAWEKHILSQNSVPQSAVKMEFEHYLDEGLEPRSQDFDILLWWMLRADKYLVLQAIARDILAIPASTVASESAFSASGRLISPHQSRLHPNTIKALMCKPFTSDNHESIFDDYDTDVEEILVRVDEW</sequence>
<dbReference type="SUPFAM" id="SSF53098">
    <property type="entry name" value="Ribonuclease H-like"/>
    <property type="match status" value="1"/>
</dbReference>
<evidence type="ECO:0000256" key="1">
    <source>
        <dbReference type="ARBA" id="ARBA00023125"/>
    </source>
</evidence>
<feature type="domain" description="HAT C-terminal dimerisation" evidence="2">
    <location>
        <begin position="315"/>
        <end position="392"/>
    </location>
</feature>
<keyword evidence="5" id="KW-1185">Reference proteome</keyword>
<dbReference type="InterPro" id="IPR052035">
    <property type="entry name" value="ZnF_BED_domain_contain"/>
</dbReference>
<dbReference type="Proteomes" id="UP001151760">
    <property type="component" value="Unassembled WGS sequence"/>
</dbReference>
<dbReference type="Pfam" id="PF05699">
    <property type="entry name" value="Dimer_Tnp_hAT"/>
    <property type="match status" value="1"/>
</dbReference>
<dbReference type="InterPro" id="IPR025525">
    <property type="entry name" value="hAT-like_transposase_RNase-H"/>
</dbReference>
<evidence type="ECO:0000259" key="2">
    <source>
        <dbReference type="Pfam" id="PF05699"/>
    </source>
</evidence>
<accession>A0ABQ5HP10</accession>